<dbReference type="GO" id="GO:0003700">
    <property type="term" value="F:DNA-binding transcription factor activity"/>
    <property type="evidence" value="ECO:0007669"/>
    <property type="project" value="TreeGrafter"/>
</dbReference>
<evidence type="ECO:0000313" key="7">
    <source>
        <dbReference type="EMBL" id="GAA0157414.1"/>
    </source>
</evidence>
<organism evidence="7 8">
    <name type="scientific">Lithospermum erythrorhizon</name>
    <name type="common">Purple gromwell</name>
    <name type="synonym">Lithospermum officinale var. erythrorhizon</name>
    <dbReference type="NCBI Taxonomy" id="34254"/>
    <lineage>
        <taxon>Eukaryota</taxon>
        <taxon>Viridiplantae</taxon>
        <taxon>Streptophyta</taxon>
        <taxon>Embryophyta</taxon>
        <taxon>Tracheophyta</taxon>
        <taxon>Spermatophyta</taxon>
        <taxon>Magnoliopsida</taxon>
        <taxon>eudicotyledons</taxon>
        <taxon>Gunneridae</taxon>
        <taxon>Pentapetalae</taxon>
        <taxon>asterids</taxon>
        <taxon>lamiids</taxon>
        <taxon>Boraginales</taxon>
        <taxon>Boraginaceae</taxon>
        <taxon>Boraginoideae</taxon>
        <taxon>Lithospermeae</taxon>
        <taxon>Lithospermum</taxon>
    </lineage>
</organism>
<dbReference type="EMBL" id="BAABME010003101">
    <property type="protein sequence ID" value="GAA0157414.1"/>
    <property type="molecule type" value="Genomic_DNA"/>
</dbReference>
<dbReference type="PANTHER" id="PTHR12565">
    <property type="entry name" value="STEROL REGULATORY ELEMENT-BINDING PROTEIN"/>
    <property type="match status" value="1"/>
</dbReference>
<feature type="domain" description="BHLH" evidence="6">
    <location>
        <begin position="138"/>
        <end position="188"/>
    </location>
</feature>
<dbReference type="Proteomes" id="UP001454036">
    <property type="component" value="Unassembled WGS sequence"/>
</dbReference>
<reference evidence="7 8" key="1">
    <citation type="submission" date="2024-01" db="EMBL/GenBank/DDBJ databases">
        <title>The complete chloroplast genome sequence of Lithospermum erythrorhizon: insights into the phylogenetic relationship among Boraginaceae species and the maternal lineages of purple gromwells.</title>
        <authorList>
            <person name="Okada T."/>
            <person name="Watanabe K."/>
        </authorList>
    </citation>
    <scope>NUCLEOTIDE SEQUENCE [LARGE SCALE GENOMIC DNA]</scope>
</reference>
<dbReference type="InterPro" id="IPR036638">
    <property type="entry name" value="HLH_DNA-bd_sf"/>
</dbReference>
<dbReference type="GO" id="GO:0005634">
    <property type="term" value="C:nucleus"/>
    <property type="evidence" value="ECO:0007669"/>
    <property type="project" value="UniProtKB-SubCell"/>
</dbReference>
<protein>
    <recommendedName>
        <fullName evidence="6">BHLH domain-containing protein</fullName>
    </recommendedName>
</protein>
<dbReference type="PANTHER" id="PTHR12565:SF340">
    <property type="entry name" value="TRANSCRIPTION FACTOR BEE 3"/>
    <property type="match status" value="1"/>
</dbReference>
<keyword evidence="3" id="KW-0804">Transcription</keyword>
<comment type="subcellular location">
    <subcellularLocation>
        <location evidence="1">Nucleus</location>
    </subcellularLocation>
</comment>
<keyword evidence="4" id="KW-0539">Nucleus</keyword>
<evidence type="ECO:0000256" key="1">
    <source>
        <dbReference type="ARBA" id="ARBA00004123"/>
    </source>
</evidence>
<gene>
    <name evidence="7" type="ORF">LIER_14685</name>
</gene>
<dbReference type="SMART" id="SM00353">
    <property type="entry name" value="HLH"/>
    <property type="match status" value="1"/>
</dbReference>
<dbReference type="Gene3D" id="4.10.280.10">
    <property type="entry name" value="Helix-loop-helix DNA-binding domain"/>
    <property type="match status" value="1"/>
</dbReference>
<proteinExistence type="predicted"/>
<dbReference type="PROSITE" id="PS50888">
    <property type="entry name" value="BHLH"/>
    <property type="match status" value="1"/>
</dbReference>
<evidence type="ECO:0000256" key="2">
    <source>
        <dbReference type="ARBA" id="ARBA00023015"/>
    </source>
</evidence>
<dbReference type="AlphaFoldDB" id="A0AAV3Q008"/>
<dbReference type="InterPro" id="IPR011598">
    <property type="entry name" value="bHLH_dom"/>
</dbReference>
<evidence type="ECO:0000259" key="6">
    <source>
        <dbReference type="PROSITE" id="PS50888"/>
    </source>
</evidence>
<comment type="caution">
    <text evidence="7">The sequence shown here is derived from an EMBL/GenBank/DDBJ whole genome shotgun (WGS) entry which is preliminary data.</text>
</comment>
<evidence type="ECO:0000256" key="5">
    <source>
        <dbReference type="SAM" id="MobiDB-lite"/>
    </source>
</evidence>
<feature type="compositionally biased region" description="Low complexity" evidence="5">
    <location>
        <begin position="90"/>
        <end position="101"/>
    </location>
</feature>
<name>A0AAV3Q008_LITER</name>
<accession>A0AAV3Q008</accession>
<feature type="compositionally biased region" description="Basic and acidic residues" evidence="5">
    <location>
        <begin position="118"/>
        <end position="130"/>
    </location>
</feature>
<feature type="region of interest" description="Disordered" evidence="5">
    <location>
        <begin position="69"/>
        <end position="145"/>
    </location>
</feature>
<dbReference type="SUPFAM" id="SSF47459">
    <property type="entry name" value="HLH, helix-loop-helix DNA-binding domain"/>
    <property type="match status" value="1"/>
</dbReference>
<dbReference type="Pfam" id="PF00010">
    <property type="entry name" value="HLH"/>
    <property type="match status" value="1"/>
</dbReference>
<evidence type="ECO:0000313" key="8">
    <source>
        <dbReference type="Proteomes" id="UP001454036"/>
    </source>
</evidence>
<dbReference type="InterPro" id="IPR024097">
    <property type="entry name" value="bHLH_ZIP_TF"/>
</dbReference>
<evidence type="ECO:0000256" key="4">
    <source>
        <dbReference type="ARBA" id="ARBA00023242"/>
    </source>
</evidence>
<keyword evidence="8" id="KW-1185">Reference proteome</keyword>
<sequence length="229" mass="25964">MATHFTQDFQNLKQSFPSFLDIACNMEIITNFPQQSFQNSGEFSLEKLPIIPGVFSYENQAIIPPTEPVNYVESNVPKGKKRKSVETPENSSANSSPPQSSGKMIRRENSSGKGKKGRNSEKEEKKEGVVHVRARKGQATNSHSLAERVRRGKIKERLKCLQSIVPGCCKTMSMAVMLDEIINYVQSLQNQVEFLSMKLTAASTFQDFNFETEQLMEEMQVLHHQRFNL</sequence>
<dbReference type="GO" id="GO:0046983">
    <property type="term" value="F:protein dimerization activity"/>
    <property type="evidence" value="ECO:0007669"/>
    <property type="project" value="InterPro"/>
</dbReference>
<keyword evidence="2" id="KW-0805">Transcription regulation</keyword>
<evidence type="ECO:0000256" key="3">
    <source>
        <dbReference type="ARBA" id="ARBA00023163"/>
    </source>
</evidence>